<dbReference type="AlphaFoldDB" id="A0A2K3KS94"/>
<dbReference type="Proteomes" id="UP000236291">
    <property type="component" value="Unassembled WGS sequence"/>
</dbReference>
<reference evidence="2 3" key="2">
    <citation type="journal article" date="2017" name="Front. Plant Sci.">
        <title>Gene Classification and Mining of Molecular Markers Useful in Red Clover (Trifolium pratense) Breeding.</title>
        <authorList>
            <person name="Istvanek J."/>
            <person name="Dluhosova J."/>
            <person name="Dluhos P."/>
            <person name="Patkova L."/>
            <person name="Nedelnik J."/>
            <person name="Repkova J."/>
        </authorList>
    </citation>
    <scope>NUCLEOTIDE SEQUENCE [LARGE SCALE GENOMIC DNA]</scope>
    <source>
        <strain evidence="3">cv. Tatra</strain>
        <tissue evidence="2">Young leaves</tissue>
    </source>
</reference>
<protein>
    <submittedName>
        <fullName evidence="2">Uncharacterized protein</fullName>
    </submittedName>
</protein>
<evidence type="ECO:0000313" key="3">
    <source>
        <dbReference type="Proteomes" id="UP000236291"/>
    </source>
</evidence>
<proteinExistence type="predicted"/>
<reference evidence="2 3" key="1">
    <citation type="journal article" date="2014" name="Am. J. Bot.">
        <title>Genome assembly and annotation for red clover (Trifolium pratense; Fabaceae).</title>
        <authorList>
            <person name="Istvanek J."/>
            <person name="Jaros M."/>
            <person name="Krenek A."/>
            <person name="Repkova J."/>
        </authorList>
    </citation>
    <scope>NUCLEOTIDE SEQUENCE [LARGE SCALE GENOMIC DNA]</scope>
    <source>
        <strain evidence="3">cv. Tatra</strain>
        <tissue evidence="2">Young leaves</tissue>
    </source>
</reference>
<feature type="non-terminal residue" evidence="2">
    <location>
        <position position="46"/>
    </location>
</feature>
<evidence type="ECO:0000313" key="2">
    <source>
        <dbReference type="EMBL" id="PNX69140.1"/>
    </source>
</evidence>
<dbReference type="EMBL" id="ASHM01242332">
    <property type="protein sequence ID" value="PNX69140.1"/>
    <property type="molecule type" value="Genomic_DNA"/>
</dbReference>
<comment type="caution">
    <text evidence="2">The sequence shown here is derived from an EMBL/GenBank/DDBJ whole genome shotgun (WGS) entry which is preliminary data.</text>
</comment>
<accession>A0A2K3KS94</accession>
<name>A0A2K3KS94_TRIPR</name>
<dbReference type="ExpressionAtlas" id="A0A2K3KS94">
    <property type="expression patterns" value="baseline"/>
</dbReference>
<sequence>MTQVFTPDKASMELAERLNKTAKECSREEETMENAMDMDLNSPAKE</sequence>
<evidence type="ECO:0000256" key="1">
    <source>
        <dbReference type="SAM" id="MobiDB-lite"/>
    </source>
</evidence>
<organism evidence="2 3">
    <name type="scientific">Trifolium pratense</name>
    <name type="common">Red clover</name>
    <dbReference type="NCBI Taxonomy" id="57577"/>
    <lineage>
        <taxon>Eukaryota</taxon>
        <taxon>Viridiplantae</taxon>
        <taxon>Streptophyta</taxon>
        <taxon>Embryophyta</taxon>
        <taxon>Tracheophyta</taxon>
        <taxon>Spermatophyta</taxon>
        <taxon>Magnoliopsida</taxon>
        <taxon>eudicotyledons</taxon>
        <taxon>Gunneridae</taxon>
        <taxon>Pentapetalae</taxon>
        <taxon>rosids</taxon>
        <taxon>fabids</taxon>
        <taxon>Fabales</taxon>
        <taxon>Fabaceae</taxon>
        <taxon>Papilionoideae</taxon>
        <taxon>50 kb inversion clade</taxon>
        <taxon>NPAAA clade</taxon>
        <taxon>Hologalegina</taxon>
        <taxon>IRL clade</taxon>
        <taxon>Trifolieae</taxon>
        <taxon>Trifolium</taxon>
    </lineage>
</organism>
<gene>
    <name evidence="2" type="ORF">L195_g064299</name>
</gene>
<feature type="region of interest" description="Disordered" evidence="1">
    <location>
        <begin position="23"/>
        <end position="46"/>
    </location>
</feature>